<feature type="non-terminal residue" evidence="1">
    <location>
        <position position="25"/>
    </location>
</feature>
<dbReference type="EMBL" id="NUWJ01000087">
    <property type="protein sequence ID" value="PFK20399.1"/>
    <property type="molecule type" value="Genomic_DNA"/>
</dbReference>
<dbReference type="AlphaFoldDB" id="A0A9X6ZZQ6"/>
<name>A0A9X6ZZQ6_BACCE</name>
<dbReference type="Proteomes" id="UP000224413">
    <property type="component" value="Unassembled WGS sequence"/>
</dbReference>
<reference evidence="1 2" key="1">
    <citation type="submission" date="2017-09" db="EMBL/GenBank/DDBJ databases">
        <title>Large-scale bioinformatics analysis of Bacillus genomes uncovers conserved roles of natural products in bacterial physiology.</title>
        <authorList>
            <consortium name="Agbiome Team Llc"/>
            <person name="Bleich R.M."/>
            <person name="Grubbs K.J."/>
            <person name="Santa Maria K.C."/>
            <person name="Allen S.E."/>
            <person name="Farag S."/>
            <person name="Shank E.A."/>
            <person name="Bowers A."/>
        </authorList>
    </citation>
    <scope>NUCLEOTIDE SEQUENCE [LARGE SCALE GENOMIC DNA]</scope>
    <source>
        <strain evidence="1 2">AFS083741</strain>
    </source>
</reference>
<comment type="caution">
    <text evidence="1">The sequence shown here is derived from an EMBL/GenBank/DDBJ whole genome shotgun (WGS) entry which is preliminary data.</text>
</comment>
<accession>A0A9X6ZZQ6</accession>
<sequence>MRDAREIYFFSIYRFMTKYIVNFFK</sequence>
<evidence type="ECO:0000313" key="2">
    <source>
        <dbReference type="Proteomes" id="UP000224413"/>
    </source>
</evidence>
<organism evidence="1 2">
    <name type="scientific">Bacillus cereus</name>
    <dbReference type="NCBI Taxonomy" id="1396"/>
    <lineage>
        <taxon>Bacteria</taxon>
        <taxon>Bacillati</taxon>
        <taxon>Bacillota</taxon>
        <taxon>Bacilli</taxon>
        <taxon>Bacillales</taxon>
        <taxon>Bacillaceae</taxon>
        <taxon>Bacillus</taxon>
        <taxon>Bacillus cereus group</taxon>
    </lineage>
</organism>
<evidence type="ECO:0000313" key="1">
    <source>
        <dbReference type="EMBL" id="PFK20399.1"/>
    </source>
</evidence>
<gene>
    <name evidence="1" type="ORF">COI98_09690</name>
</gene>
<proteinExistence type="predicted"/>
<protein>
    <submittedName>
        <fullName evidence="1">Uncharacterized protein</fullName>
    </submittedName>
</protein>